<dbReference type="InterPro" id="IPR050430">
    <property type="entry name" value="Peptidase_S1"/>
</dbReference>
<reference evidence="9" key="1">
    <citation type="journal article" date="2014" name="Genome Biol.">
        <title>Genome analysis of a major urban malaria vector mosquito, Anopheles stephensi.</title>
        <authorList>
            <person name="Jiang X."/>
            <person name="Peery A."/>
            <person name="Hall A.B."/>
            <person name="Sharma A."/>
            <person name="Chen X.G."/>
            <person name="Waterhouse R.M."/>
            <person name="Komissarov A."/>
            <person name="Riehle M.M."/>
            <person name="Shouche Y."/>
            <person name="Sharakhova M.V."/>
            <person name="Lawson D."/>
            <person name="Pakpour N."/>
            <person name="Arensburger P."/>
            <person name="Davidson V.L."/>
            <person name="Eiglmeier K."/>
            <person name="Emrich S."/>
            <person name="George P."/>
            <person name="Kennedy R.C."/>
            <person name="Mane S.P."/>
            <person name="Maslen G."/>
            <person name="Oringanje C."/>
            <person name="Qi Y."/>
            <person name="Settlage R."/>
            <person name="Tojo M."/>
            <person name="Tubio J.M."/>
            <person name="Unger M.F."/>
            <person name="Wang B."/>
            <person name="Vernick K.D."/>
            <person name="Ribeiro J.M."/>
            <person name="James A.A."/>
            <person name="Michel K."/>
            <person name="Riehle M.A."/>
            <person name="Luckhart S."/>
            <person name="Sharakhov I.V."/>
            <person name="Tu Z."/>
        </authorList>
    </citation>
    <scope>NUCLEOTIDE SEQUENCE [LARGE SCALE GENOMIC DNA]</scope>
    <source>
        <strain evidence="9">Indian</strain>
    </source>
</reference>
<dbReference type="SUPFAM" id="SSF50494">
    <property type="entry name" value="Trypsin-like serine proteases"/>
    <property type="match status" value="4"/>
</dbReference>
<keyword evidence="1" id="KW-0645">Protease</keyword>
<dbReference type="InterPro" id="IPR018114">
    <property type="entry name" value="TRYPSIN_HIS"/>
</dbReference>
<proteinExistence type="inferred from homology"/>
<dbReference type="SMART" id="SM00020">
    <property type="entry name" value="Tryp_SPc"/>
    <property type="match status" value="4"/>
</dbReference>
<dbReference type="PROSITE" id="PS50240">
    <property type="entry name" value="TRYPSIN_DOM"/>
    <property type="match status" value="4"/>
</dbReference>
<evidence type="ECO:0000256" key="6">
    <source>
        <dbReference type="ARBA" id="ARBA00024195"/>
    </source>
</evidence>
<feature type="domain" description="Peptidase S1" evidence="7">
    <location>
        <begin position="30"/>
        <end position="254"/>
    </location>
</feature>
<dbReference type="PROSITE" id="PS00134">
    <property type="entry name" value="TRYPSIN_HIS"/>
    <property type="match status" value="2"/>
</dbReference>
<evidence type="ECO:0000256" key="3">
    <source>
        <dbReference type="ARBA" id="ARBA00022801"/>
    </source>
</evidence>
<dbReference type="EnsemblMetazoa" id="ASTEI10557-RA">
    <property type="protein sequence ID" value="ASTEI10557-PA"/>
    <property type="gene ID" value="ASTEI10557"/>
</dbReference>
<dbReference type="GO" id="GO:0006508">
    <property type="term" value="P:proteolysis"/>
    <property type="evidence" value="ECO:0007669"/>
    <property type="project" value="UniProtKB-KW"/>
</dbReference>
<dbReference type="InterPro" id="IPR033116">
    <property type="entry name" value="TRYPSIN_SER"/>
</dbReference>
<evidence type="ECO:0000256" key="4">
    <source>
        <dbReference type="ARBA" id="ARBA00022825"/>
    </source>
</evidence>
<dbReference type="STRING" id="30069.A0A182YQ21"/>
<dbReference type="Gene3D" id="2.40.10.10">
    <property type="entry name" value="Trypsin-like serine proteases"/>
    <property type="match status" value="6"/>
</dbReference>
<organism evidence="8 9">
    <name type="scientific">Anopheles stephensi</name>
    <name type="common">Indo-Pakistan malaria mosquito</name>
    <dbReference type="NCBI Taxonomy" id="30069"/>
    <lineage>
        <taxon>Eukaryota</taxon>
        <taxon>Metazoa</taxon>
        <taxon>Ecdysozoa</taxon>
        <taxon>Arthropoda</taxon>
        <taxon>Hexapoda</taxon>
        <taxon>Insecta</taxon>
        <taxon>Pterygota</taxon>
        <taxon>Neoptera</taxon>
        <taxon>Endopterygota</taxon>
        <taxon>Diptera</taxon>
        <taxon>Nematocera</taxon>
        <taxon>Culicoidea</taxon>
        <taxon>Culicidae</taxon>
        <taxon>Anophelinae</taxon>
        <taxon>Anopheles</taxon>
    </lineage>
</organism>
<dbReference type="FunFam" id="2.40.10.10:FF:000034">
    <property type="entry name" value="Eupolytin"/>
    <property type="match status" value="2"/>
</dbReference>
<reference evidence="8" key="2">
    <citation type="submission" date="2020-05" db="UniProtKB">
        <authorList>
            <consortium name="EnsemblMetazoa"/>
        </authorList>
    </citation>
    <scope>IDENTIFICATION</scope>
    <source>
        <strain evidence="8">Indian</strain>
    </source>
</reference>
<feature type="domain" description="Peptidase S1" evidence="7">
    <location>
        <begin position="515"/>
        <end position="730"/>
    </location>
</feature>
<keyword evidence="5" id="KW-1015">Disulfide bond</keyword>
<dbReference type="InterPro" id="IPR001254">
    <property type="entry name" value="Trypsin_dom"/>
</dbReference>
<dbReference type="VEuPathDB" id="VectorBase:ASTE010330"/>
<dbReference type="VEuPathDB" id="VectorBase:ASTEI20_039354"/>
<keyword evidence="9" id="KW-1185">Reference proteome</keyword>
<name>A0A182YQ21_ANOST</name>
<dbReference type="GO" id="GO:0004252">
    <property type="term" value="F:serine-type endopeptidase activity"/>
    <property type="evidence" value="ECO:0007669"/>
    <property type="project" value="InterPro"/>
</dbReference>
<keyword evidence="4" id="KW-0720">Serine protease</keyword>
<dbReference type="VEuPathDB" id="VectorBase:ASTE016249"/>
<dbReference type="VEuPathDB" id="VectorBase:ASTEI20_037464"/>
<dbReference type="VEuPathDB" id="VectorBase:ASTE016254"/>
<dbReference type="Pfam" id="PF00089">
    <property type="entry name" value="Trypsin"/>
    <property type="match status" value="4"/>
</dbReference>
<dbReference type="VEuPathDB" id="VectorBase:ASTEI10557"/>
<dbReference type="PROSITE" id="PS00135">
    <property type="entry name" value="TRYPSIN_SER"/>
    <property type="match status" value="2"/>
</dbReference>
<feature type="domain" description="Peptidase S1" evidence="7">
    <location>
        <begin position="751"/>
        <end position="919"/>
    </location>
</feature>
<dbReference type="CDD" id="cd00190">
    <property type="entry name" value="Tryp_SPc"/>
    <property type="match status" value="4"/>
</dbReference>
<dbReference type="VEuPathDB" id="VectorBase:ASTEI20_041660"/>
<protein>
    <recommendedName>
        <fullName evidence="7">Peptidase S1 domain-containing protein</fullName>
    </recommendedName>
</protein>
<dbReference type="PRINTS" id="PR00722">
    <property type="entry name" value="CHYMOTRYPSIN"/>
</dbReference>
<keyword evidence="2" id="KW-0222">Digestion</keyword>
<evidence type="ECO:0000259" key="7">
    <source>
        <dbReference type="PROSITE" id="PS50240"/>
    </source>
</evidence>
<evidence type="ECO:0000313" key="9">
    <source>
        <dbReference type="Proteomes" id="UP000076408"/>
    </source>
</evidence>
<evidence type="ECO:0000256" key="1">
    <source>
        <dbReference type="ARBA" id="ARBA00022670"/>
    </source>
</evidence>
<evidence type="ECO:0000256" key="2">
    <source>
        <dbReference type="ARBA" id="ARBA00022757"/>
    </source>
</evidence>
<sequence>MAPWLIAVTIVLSAAANAIQNTPPRAVGRIVGGRDVAIDEFPYQLSLQNNGYHICGASVVAARLALTAGHCCIGTNVSNLTIRAGSTAHDEGGTVFMVSRIFLHPEYDDTNLNYDVCVVRIIGNFLSKPNVKVVQVTNSGVIPTGGLGTVSGWGAVETNGNAVRNLRATRVKIWTTKECHSQIQNYGTPTASMFCAGNVGSSICVGDSGGPLVYDQRQIGIVSFIINECGGTIPAVYTRLSNQNYNLWPRNETSEYQRPAPDLSVPTPFIYGGESVSIESFPYQLSLRLEGTHICGASVIAERWALSAAHCLDEAMYASAITFRGGTPHRLAGGYIFHADQYFLHPKFDRAILDYDVSVTHVKESFLIDPIRPVSLGNTYTVYPIPSVAVVSGWGTADADGYTPLILQSLNVYMQQQHYCWTSWIENYTDRMICASGGDYGKEICHGDSGGPLVLNGVQIGIVSFGSDVCALNIPGIYTSLQHDEVLGLSVGQQSRRNFFEFFFDVENRLQNGRIVGGSTVSIARYPFVASLRRYSNHICSVSVISTFHAATSAHCTYSFKSLTGVTIYGGSTSRTTGGRVFVVSNNFIHPEYDPDTFDFDVAVLRVKTAFTPNTNIAAIPLAPVGYTVPDRVLPTVTGWGRTSSGGSLSPSLRAVAIPIVSTSTCQSLWSAAAITENMICAGSKGKDACTGDSGGALAVPSNNYFVLIGMVSWGSASCGSEYPGVYLQLWRSMQVRRNVPTSEPRMSGRIVGGFEADISAVPFQLSVRRYGYHICGAAVVDTVFAITAAHCVAADSSPEFITLKGGTSNRTDTEEGVTFVVNEIIVHPTFNPSTYHNDVALLRIDGTFSGIDNVSPIAFHTSFIFASNFHPVYCMVSGWGVSNMYTSALPEILRMVRIPLVPYTECRRKWSPSPVTNS</sequence>
<dbReference type="PANTHER" id="PTHR24276:SF91">
    <property type="entry name" value="AT26814P-RELATED"/>
    <property type="match status" value="1"/>
</dbReference>
<dbReference type="FunFam" id="2.40.10.10:FF:000068">
    <property type="entry name" value="transmembrane protease serine 2"/>
    <property type="match status" value="1"/>
</dbReference>
<keyword evidence="3" id="KW-0378">Hydrolase</keyword>
<evidence type="ECO:0000256" key="5">
    <source>
        <dbReference type="ARBA" id="ARBA00023157"/>
    </source>
</evidence>
<dbReference type="GO" id="GO:0007586">
    <property type="term" value="P:digestion"/>
    <property type="evidence" value="ECO:0007669"/>
    <property type="project" value="UniProtKB-KW"/>
</dbReference>
<accession>A0A182YQ21</accession>
<dbReference type="PANTHER" id="PTHR24276">
    <property type="entry name" value="POLYSERASE-RELATED"/>
    <property type="match status" value="1"/>
</dbReference>
<dbReference type="InterPro" id="IPR001314">
    <property type="entry name" value="Peptidase_S1A"/>
</dbReference>
<evidence type="ECO:0000313" key="8">
    <source>
        <dbReference type="EnsemblMetazoa" id="ASTEI10557-PA"/>
    </source>
</evidence>
<dbReference type="AlphaFoldDB" id="A0A182YQ21"/>
<dbReference type="Proteomes" id="UP000076408">
    <property type="component" value="Unassembled WGS sequence"/>
</dbReference>
<dbReference type="InterPro" id="IPR043504">
    <property type="entry name" value="Peptidase_S1_PA_chymotrypsin"/>
</dbReference>
<comment type="similarity">
    <text evidence="6">Belongs to the peptidase S1 family. CLIP subfamily.</text>
</comment>
<dbReference type="OMA" id="XMANGES"/>
<feature type="domain" description="Peptidase S1" evidence="7">
    <location>
        <begin position="270"/>
        <end position="508"/>
    </location>
</feature>
<dbReference type="InterPro" id="IPR009003">
    <property type="entry name" value="Peptidase_S1_PA"/>
</dbReference>
<dbReference type="VEuPathDB" id="VectorBase:ASTE010949"/>